<gene>
    <name evidence="2" type="ORF">SAMN05192565_11769</name>
</gene>
<dbReference type="RefSeq" id="WP_091973207.1">
    <property type="nucleotide sequence ID" value="NZ_FOPM01000017.1"/>
</dbReference>
<keyword evidence="3" id="KW-1185">Reference proteome</keyword>
<sequence>MAYDAIRQRHPHAPCAVGARVREAASGRTGTLLPPRPGDPGLRVHFDGQFPPVSCDPDSLEYADPPPEAAPDWCAR</sequence>
<name>A0A1I2VVU2_9HYPH</name>
<proteinExistence type="predicted"/>
<evidence type="ECO:0000256" key="1">
    <source>
        <dbReference type="SAM" id="MobiDB-lite"/>
    </source>
</evidence>
<dbReference type="AlphaFoldDB" id="A0A1I2VVU2"/>
<organism evidence="2 3">
    <name type="scientific">Methylobacterium gossipiicola</name>
    <dbReference type="NCBI Taxonomy" id="582675"/>
    <lineage>
        <taxon>Bacteria</taxon>
        <taxon>Pseudomonadati</taxon>
        <taxon>Pseudomonadota</taxon>
        <taxon>Alphaproteobacteria</taxon>
        <taxon>Hyphomicrobiales</taxon>
        <taxon>Methylobacteriaceae</taxon>
        <taxon>Methylobacterium</taxon>
    </lineage>
</organism>
<protein>
    <submittedName>
        <fullName evidence="2">Uncharacterized protein</fullName>
    </submittedName>
</protein>
<feature type="region of interest" description="Disordered" evidence="1">
    <location>
        <begin position="56"/>
        <end position="76"/>
    </location>
</feature>
<accession>A0A1I2VVU2</accession>
<evidence type="ECO:0000313" key="2">
    <source>
        <dbReference type="EMBL" id="SFG92569.1"/>
    </source>
</evidence>
<dbReference type="STRING" id="582675.SAMN05192565_11769"/>
<dbReference type="EMBL" id="FOPM01000017">
    <property type="protein sequence ID" value="SFG92569.1"/>
    <property type="molecule type" value="Genomic_DNA"/>
</dbReference>
<reference evidence="3" key="1">
    <citation type="submission" date="2016-10" db="EMBL/GenBank/DDBJ databases">
        <authorList>
            <person name="Varghese N."/>
            <person name="Submissions S."/>
        </authorList>
    </citation>
    <scope>NUCLEOTIDE SEQUENCE [LARGE SCALE GENOMIC DNA]</scope>
    <source>
        <strain evidence="3">Gh-105</strain>
    </source>
</reference>
<evidence type="ECO:0000313" key="3">
    <source>
        <dbReference type="Proteomes" id="UP000199229"/>
    </source>
</evidence>
<dbReference type="Proteomes" id="UP000199229">
    <property type="component" value="Unassembled WGS sequence"/>
</dbReference>